<dbReference type="InterPro" id="IPR000011">
    <property type="entry name" value="UBQ/SUMO-activ_enz_E1-like"/>
</dbReference>
<feature type="domain" description="THIF-type NAD/FAD binding fold" evidence="4">
    <location>
        <begin position="9"/>
        <end position="398"/>
    </location>
</feature>
<comment type="similarity">
    <text evidence="2">Belongs to the ubiquitin-activating E1 family.</text>
</comment>
<comment type="pathway">
    <text evidence="1">Protein modification; protein ubiquitination.</text>
</comment>
<dbReference type="Gene3D" id="3.50.50.80">
    <property type="entry name" value="Ubiquitin-activating enzyme E1, inactive adenylation domain, subdomain 1"/>
    <property type="match status" value="1"/>
</dbReference>
<dbReference type="GO" id="GO:0016925">
    <property type="term" value="P:protein sumoylation"/>
    <property type="evidence" value="ECO:0007669"/>
    <property type="project" value="TreeGrafter"/>
</dbReference>
<dbReference type="InterPro" id="IPR045886">
    <property type="entry name" value="ThiF/MoeB/HesA"/>
</dbReference>
<dbReference type="InterPro" id="IPR042063">
    <property type="entry name" value="Ubi_acti_E1_SCCH"/>
</dbReference>
<evidence type="ECO:0000313" key="6">
    <source>
        <dbReference type="EMBL" id="CAI2375203.1"/>
    </source>
</evidence>
<evidence type="ECO:0000259" key="4">
    <source>
        <dbReference type="Pfam" id="PF00899"/>
    </source>
</evidence>
<organism evidence="6 7">
    <name type="scientific">Euplotes crassus</name>
    <dbReference type="NCBI Taxonomy" id="5936"/>
    <lineage>
        <taxon>Eukaryota</taxon>
        <taxon>Sar</taxon>
        <taxon>Alveolata</taxon>
        <taxon>Ciliophora</taxon>
        <taxon>Intramacronucleata</taxon>
        <taxon>Spirotrichea</taxon>
        <taxon>Hypotrichia</taxon>
        <taxon>Euplotida</taxon>
        <taxon>Euplotidae</taxon>
        <taxon>Moneuplotes</taxon>
    </lineage>
</organism>
<feature type="domain" description="THIF-type NAD/FAD binding fold" evidence="4">
    <location>
        <begin position="421"/>
        <end position="943"/>
    </location>
</feature>
<comment type="caution">
    <text evidence="6">The sequence shown here is derived from an EMBL/GenBank/DDBJ whole genome shotgun (WGS) entry which is preliminary data.</text>
</comment>
<dbReference type="GO" id="GO:0019948">
    <property type="term" value="F:SUMO activating enzyme activity"/>
    <property type="evidence" value="ECO:0007669"/>
    <property type="project" value="TreeGrafter"/>
</dbReference>
<dbReference type="Gene3D" id="3.40.50.720">
    <property type="entry name" value="NAD(P)-binding Rossmann-like Domain"/>
    <property type="match status" value="2"/>
</dbReference>
<dbReference type="InterPro" id="IPR035985">
    <property type="entry name" value="Ubiquitin-activating_enz"/>
</dbReference>
<dbReference type="InterPro" id="IPR000594">
    <property type="entry name" value="ThiF_NAD_FAD-bd"/>
</dbReference>
<evidence type="ECO:0000313" key="7">
    <source>
        <dbReference type="Proteomes" id="UP001295684"/>
    </source>
</evidence>
<evidence type="ECO:0000256" key="3">
    <source>
        <dbReference type="ARBA" id="ARBA00022598"/>
    </source>
</evidence>
<dbReference type="PANTHER" id="PTHR10953:SF4">
    <property type="entry name" value="UBIQUITIN-ACTIVATING ENZYME E1 C-TERMINAL DOMAIN-CONTAINING PROTEIN"/>
    <property type="match status" value="1"/>
</dbReference>
<accession>A0AAD2D096</accession>
<evidence type="ECO:0000256" key="1">
    <source>
        <dbReference type="ARBA" id="ARBA00004906"/>
    </source>
</evidence>
<dbReference type="Pfam" id="PF00899">
    <property type="entry name" value="ThiF"/>
    <property type="match status" value="2"/>
</dbReference>
<protein>
    <recommendedName>
        <fullName evidence="8">Ubiquitin-activating enzyme E1</fullName>
    </recommendedName>
</protein>
<dbReference type="EMBL" id="CAMPGE010016660">
    <property type="protein sequence ID" value="CAI2375203.1"/>
    <property type="molecule type" value="Genomic_DNA"/>
</dbReference>
<dbReference type="Gene3D" id="2.40.30.180">
    <property type="entry name" value="Ubiquitin-activating enzyme E1, FCCH domain"/>
    <property type="match status" value="1"/>
</dbReference>
<dbReference type="GO" id="GO:0031510">
    <property type="term" value="C:SUMO activating enzyme complex"/>
    <property type="evidence" value="ECO:0007669"/>
    <property type="project" value="TreeGrafter"/>
</dbReference>
<evidence type="ECO:0000256" key="2">
    <source>
        <dbReference type="ARBA" id="ARBA00005673"/>
    </source>
</evidence>
<dbReference type="InterPro" id="IPR019572">
    <property type="entry name" value="UBA_E1_SCCH"/>
</dbReference>
<dbReference type="Proteomes" id="UP001295684">
    <property type="component" value="Unassembled WGS sequence"/>
</dbReference>
<proteinExistence type="inferred from homology"/>
<name>A0AAD2D096_EUPCR</name>
<evidence type="ECO:0000259" key="5">
    <source>
        <dbReference type="Pfam" id="PF10585"/>
    </source>
</evidence>
<reference evidence="6" key="1">
    <citation type="submission" date="2023-07" db="EMBL/GenBank/DDBJ databases">
        <authorList>
            <consortium name="AG Swart"/>
            <person name="Singh M."/>
            <person name="Singh A."/>
            <person name="Seah K."/>
            <person name="Emmerich C."/>
        </authorList>
    </citation>
    <scope>NUCLEOTIDE SEQUENCE</scope>
    <source>
        <strain evidence="6">DP1</strain>
    </source>
</reference>
<dbReference type="Gene3D" id="1.10.10.2660">
    <property type="entry name" value="Ubiquitin-activating enzyme E1, SCCH domain"/>
    <property type="match status" value="2"/>
</dbReference>
<keyword evidence="3" id="KW-0436">Ligase</keyword>
<dbReference type="InterPro" id="IPR042449">
    <property type="entry name" value="Ub-E1_IAD_1"/>
</dbReference>
<dbReference type="Gene3D" id="3.40.50.12550">
    <property type="entry name" value="Ubiquitin-activating enzyme E1, inactive adenylation domain, subdomain 2"/>
    <property type="match status" value="1"/>
</dbReference>
<dbReference type="PANTHER" id="PTHR10953">
    <property type="entry name" value="UBIQUITIN-ACTIVATING ENZYME E1"/>
    <property type="match status" value="1"/>
</dbReference>
<gene>
    <name evidence="6" type="ORF">ECRASSUSDP1_LOCUS16563</name>
</gene>
<dbReference type="Pfam" id="PF10585">
    <property type="entry name" value="UBA_E1_SCCH"/>
    <property type="match status" value="1"/>
</dbReference>
<sequence>MDKKQKLRYSRQIKTYGRDMQQRLMQMKFFIYGARGLGVEAAKHLILNGVDAVHICDPTQAEARDFGSNYFLRKEKMTEGITRAEASLKQLKILNNGVEVKVIPELDLTEIIEGECKYNCVIVTEAYGLNWEEDSQDSLNIYNLNNLCRKHNISFILAEALGFYGYIFNDFGDEYRVQSTGIEEEQIAIKDMTYSPECVITTRAKCSEYFEEDDIVEFLNLEGSKGIHMLNEKEYQILELVGSNKIRINCDTSKYCDFRRGAKLSLKKRGETMTYLPLESSLSDPKISDVCGLKKHTFFAKLLLEFRKLAQKSDDICADDCQQMFELATSPTFRDIYSCEFGDKFDEEITLEVIQKFVRTLKSELITITSIIGGVIASEALKLTGKYTPIDQWFGYDQVKYLPIDVDTFEEDSRYYDYTVAFGKEVQENISTLNVFVPGAGAIGCEVLKCLACGGFGLADHDGKITLVDFDTLEISNLNRQFLYRDSDRRKSKAQVAKKRIKLINPELDIASHKIKVDLDTYSHAMSSEFWSKQDLCINALDNINGRVYLDVKCIEHEIPFYESGTEGQMAHTSVIIPFKTNTYTDYKIIAPKEQKKETIPFCTLRNEPHTISHCTEWALSKFNDHFVTGLRDIRIFLDTTLSQHDLTYGQVTSLVQSLQWMYDYGLEISLESCLKFALLEFTKYFHTEILIQKESNKGQKEKQIKEKMDFISIADPIPIEFDLESDDINPDKSPFEYVFCYAMIIFMEYGEGCQEFKIEELRPKAKELVQKMINTPKEEKKCYEDDDEEEEIITETQEEEIEDTSISIPKHDDVLLHADFIDRLVNLRETIKKDPRSFELIKKLGNQIVLDKDNEIMLGFVHSATCLRAANFGIPHDHLTPEMTQLECGKIIPAVSTTTGIITGFLLNELIKERIGISSNEDLHEYQVNLSVPSVMRNELESAKFRQNNVDLSSDFDFRIPKTPNPTENGTMNTEGFWNAWHKVPYDGTVTIRELYDYVVEEYKETPVMFQIFPNFVSIDNVQDNDRFDQPLLNEFLDVVNPYSDDYCVVHTAFDLEEADSKQICIPSFKLDLKKYCEAFPKE</sequence>
<evidence type="ECO:0008006" key="8">
    <source>
        <dbReference type="Google" id="ProtNLM"/>
    </source>
</evidence>
<dbReference type="GO" id="GO:0005737">
    <property type="term" value="C:cytoplasm"/>
    <property type="evidence" value="ECO:0007669"/>
    <property type="project" value="TreeGrafter"/>
</dbReference>
<dbReference type="AlphaFoldDB" id="A0AAD2D096"/>
<dbReference type="InterPro" id="IPR042302">
    <property type="entry name" value="E1_FCCH_sf"/>
</dbReference>
<dbReference type="SUPFAM" id="SSF69572">
    <property type="entry name" value="Activating enzymes of the ubiquitin-like proteins"/>
    <property type="match status" value="2"/>
</dbReference>
<feature type="domain" description="Ubiquitin-activating enzyme SCCH" evidence="5">
    <location>
        <begin position="609"/>
        <end position="877"/>
    </location>
</feature>
<keyword evidence="7" id="KW-1185">Reference proteome</keyword>
<dbReference type="PRINTS" id="PR01849">
    <property type="entry name" value="UBIQUITINACT"/>
</dbReference>